<dbReference type="InterPro" id="IPR012681">
    <property type="entry name" value="NCS1"/>
</dbReference>
<dbReference type="EMBL" id="CP005973">
    <property type="protein sequence ID" value="AJR06517.1"/>
    <property type="molecule type" value="Genomic_DNA"/>
</dbReference>
<feature type="transmembrane region" description="Helical" evidence="6">
    <location>
        <begin position="103"/>
        <end position="126"/>
    </location>
</feature>
<proteinExistence type="inferred from homology"/>
<keyword evidence="5 6" id="KW-0472">Membrane</keyword>
<evidence type="ECO:0000313" key="7">
    <source>
        <dbReference type="EMBL" id="AJR06517.1"/>
    </source>
</evidence>
<dbReference type="InterPro" id="IPR001248">
    <property type="entry name" value="Pur-cyt_permease"/>
</dbReference>
<feature type="transmembrane region" description="Helical" evidence="6">
    <location>
        <begin position="376"/>
        <end position="401"/>
    </location>
</feature>
<dbReference type="PATRIC" id="fig|658445.3.peg.1624"/>
<feature type="transmembrane region" description="Helical" evidence="6">
    <location>
        <begin position="50"/>
        <end position="83"/>
    </location>
</feature>
<feature type="transmembrane region" description="Helical" evidence="6">
    <location>
        <begin position="163"/>
        <end position="184"/>
    </location>
</feature>
<organism evidence="7 8">
    <name type="scientific">Photobacterium gaetbulicola Gung47</name>
    <dbReference type="NCBI Taxonomy" id="658445"/>
    <lineage>
        <taxon>Bacteria</taxon>
        <taxon>Pseudomonadati</taxon>
        <taxon>Pseudomonadota</taxon>
        <taxon>Gammaproteobacteria</taxon>
        <taxon>Vibrionales</taxon>
        <taxon>Vibrionaceae</taxon>
        <taxon>Photobacterium</taxon>
    </lineage>
</organism>
<feature type="transmembrane region" description="Helical" evidence="6">
    <location>
        <begin position="353"/>
        <end position="370"/>
    </location>
</feature>
<evidence type="ECO:0000256" key="6">
    <source>
        <dbReference type="SAM" id="Phobius"/>
    </source>
</evidence>
<keyword evidence="8" id="KW-1185">Reference proteome</keyword>
<feature type="transmembrane region" description="Helical" evidence="6">
    <location>
        <begin position="230"/>
        <end position="249"/>
    </location>
</feature>
<dbReference type="NCBIfam" id="TIGR00800">
    <property type="entry name" value="ncs1"/>
    <property type="match status" value="1"/>
</dbReference>
<evidence type="ECO:0000256" key="2">
    <source>
        <dbReference type="ARBA" id="ARBA00008974"/>
    </source>
</evidence>
<dbReference type="STRING" id="658445.H744_1c1495"/>
<accession>A0A0C5WJX0</accession>
<dbReference type="Gene3D" id="1.10.4160.10">
    <property type="entry name" value="Hydantoin permease"/>
    <property type="match status" value="1"/>
</dbReference>
<feature type="transmembrane region" description="Helical" evidence="6">
    <location>
        <begin position="269"/>
        <end position="290"/>
    </location>
</feature>
<sequence>MNEITKEIIDEYRSRGYNDDLLPKQANKRTWRALNYFTLWQGSVHNVPNYVAVGGFFMLGLSTSGIMAAILLSGIVIALAMILNGAPGSKYGVPFSMLLRASYGVKGALFPGILRGGIAAIMWFGLQNYAGSIALLIIIAKIWPEFLAIGGDWSFLGISAPGLIAFLVFWAINMLIGLGGGAILNRFTAILNPCIYLVFGGMAIWAVYLVGFESILAYVPAKVQQVDAGFFEFLIVINAIVAVWAAPAVSASDFTQNARSFRDQATGQLGGLMLAYLLFAVSSVCVLAGASIHFETDTWNVLDIIAKWDSLFLVIFAGTVVLMTTISTNATGNIIPAGYQLVAVFPRLTYRQGVIIAGVISVIICPWKLMENQDSIFLFLNTIGGILGPVIGVMLGHYFIIMKQNIKLDSLYVSEDSFNYYKNGINLIAFYATIFACILSLGGQYISVLSALNSVSWFTGVIAAFVLYVVLMKLDEKRNPELYLSFR</sequence>
<dbReference type="NCBIfam" id="NF047713">
    <property type="entry name" value="AllantTportGProt"/>
    <property type="match status" value="1"/>
</dbReference>
<keyword evidence="4 6" id="KW-1133">Transmembrane helix</keyword>
<feature type="transmembrane region" description="Helical" evidence="6">
    <location>
        <begin position="427"/>
        <end position="448"/>
    </location>
</feature>
<dbReference type="KEGG" id="pgb:H744_1c1495"/>
<evidence type="ECO:0000256" key="4">
    <source>
        <dbReference type="ARBA" id="ARBA00022989"/>
    </source>
</evidence>
<feature type="transmembrane region" description="Helical" evidence="6">
    <location>
        <begin position="454"/>
        <end position="471"/>
    </location>
</feature>
<comment type="subcellular location">
    <subcellularLocation>
        <location evidence="1">Membrane</location>
        <topology evidence="1">Multi-pass membrane protein</topology>
    </subcellularLocation>
</comment>
<dbReference type="GO" id="GO:0005886">
    <property type="term" value="C:plasma membrane"/>
    <property type="evidence" value="ECO:0007669"/>
    <property type="project" value="TreeGrafter"/>
</dbReference>
<comment type="similarity">
    <text evidence="2">Belongs to the purine-cytosine permease (2.A.39) family.</text>
</comment>
<reference evidence="7 8" key="1">
    <citation type="submission" date="2013-05" db="EMBL/GenBank/DDBJ databases">
        <title>Complete genome sequence of the lipase-producing bacterium Photobacterium gaetbulicola Gung47.</title>
        <authorList>
            <person name="Kim Y.-O."/>
        </authorList>
    </citation>
    <scope>NUCLEOTIDE SEQUENCE [LARGE SCALE GENOMIC DNA]</scope>
    <source>
        <strain evidence="7 8">Gung47</strain>
    </source>
</reference>
<evidence type="ECO:0000256" key="5">
    <source>
        <dbReference type="ARBA" id="ARBA00023136"/>
    </source>
</evidence>
<keyword evidence="3 6" id="KW-0812">Transmembrane</keyword>
<dbReference type="PANTHER" id="PTHR30618">
    <property type="entry name" value="NCS1 FAMILY PURINE/PYRIMIDINE TRANSPORTER"/>
    <property type="match status" value="1"/>
</dbReference>
<dbReference type="HOGENOM" id="CLU_021555_0_0_6"/>
<gene>
    <name evidence="7" type="ORF">H744_1c1495</name>
</gene>
<dbReference type="InterPro" id="IPR045225">
    <property type="entry name" value="Uracil/uridine/allantoin_perm"/>
</dbReference>
<dbReference type="GO" id="GO:0015205">
    <property type="term" value="F:nucleobase transmembrane transporter activity"/>
    <property type="evidence" value="ECO:0007669"/>
    <property type="project" value="TreeGrafter"/>
</dbReference>
<dbReference type="Pfam" id="PF02133">
    <property type="entry name" value="Transp_cyt_pur"/>
    <property type="match status" value="1"/>
</dbReference>
<dbReference type="PANTHER" id="PTHR30618:SF0">
    <property type="entry name" value="PURINE-URACIL PERMEASE NCS1"/>
    <property type="match status" value="1"/>
</dbReference>
<evidence type="ECO:0000313" key="8">
    <source>
        <dbReference type="Proteomes" id="UP000032303"/>
    </source>
</evidence>
<name>A0A0C5WJX0_9GAMM</name>
<evidence type="ECO:0000256" key="3">
    <source>
        <dbReference type="ARBA" id="ARBA00022692"/>
    </source>
</evidence>
<dbReference type="AlphaFoldDB" id="A0A0C5WJX0"/>
<feature type="transmembrane region" description="Helical" evidence="6">
    <location>
        <begin position="133"/>
        <end position="151"/>
    </location>
</feature>
<dbReference type="NCBIfam" id="NF008476">
    <property type="entry name" value="PRK11375.1"/>
    <property type="match status" value="1"/>
</dbReference>
<dbReference type="OrthoDB" id="9780088at2"/>
<feature type="transmembrane region" description="Helical" evidence="6">
    <location>
        <begin position="196"/>
        <end position="218"/>
    </location>
</feature>
<evidence type="ECO:0000256" key="1">
    <source>
        <dbReference type="ARBA" id="ARBA00004141"/>
    </source>
</evidence>
<feature type="transmembrane region" description="Helical" evidence="6">
    <location>
        <begin position="310"/>
        <end position="332"/>
    </location>
</feature>
<dbReference type="Proteomes" id="UP000032303">
    <property type="component" value="Chromosome 1"/>
</dbReference>
<protein>
    <submittedName>
        <fullName evidence="7">Putative allantoin permease</fullName>
    </submittedName>
</protein>